<dbReference type="InterPro" id="IPR017867">
    <property type="entry name" value="Tyr_phospatase_low_mol_wt"/>
</dbReference>
<dbReference type="InterPro" id="IPR002115">
    <property type="entry name" value="Tyr_Pase_low_mol_wt_mml"/>
</dbReference>
<dbReference type="InterPro" id="IPR023485">
    <property type="entry name" value="Ptyr_pPase"/>
</dbReference>
<dbReference type="AlphaFoldDB" id="A0A177W6V8"/>
<evidence type="ECO:0000256" key="5">
    <source>
        <dbReference type="ARBA" id="ARBA00022912"/>
    </source>
</evidence>
<dbReference type="eggNOG" id="KOG3217">
    <property type="taxonomic scope" value="Eukaryota"/>
</dbReference>
<dbReference type="Pfam" id="PF01451">
    <property type="entry name" value="LMWPc"/>
    <property type="match status" value="1"/>
</dbReference>
<dbReference type="GO" id="GO:0003993">
    <property type="term" value="F:acid phosphatase activity"/>
    <property type="evidence" value="ECO:0007669"/>
    <property type="project" value="InterPro"/>
</dbReference>
<keyword evidence="3" id="KW-0963">Cytoplasm</keyword>
<evidence type="ECO:0000256" key="2">
    <source>
        <dbReference type="ARBA" id="ARBA00011063"/>
    </source>
</evidence>
<dbReference type="CDD" id="cd16343">
    <property type="entry name" value="LMWPTP"/>
    <property type="match status" value="1"/>
</dbReference>
<accession>A0A177W6V8</accession>
<dbReference type="STRING" id="403673.A0A177W6V8"/>
<organism evidence="8 9">
    <name type="scientific">Batrachochytrium dendrobatidis (strain JEL423)</name>
    <dbReference type="NCBI Taxonomy" id="403673"/>
    <lineage>
        <taxon>Eukaryota</taxon>
        <taxon>Fungi</taxon>
        <taxon>Fungi incertae sedis</taxon>
        <taxon>Chytridiomycota</taxon>
        <taxon>Chytridiomycota incertae sedis</taxon>
        <taxon>Chytridiomycetes</taxon>
        <taxon>Rhizophydiales</taxon>
        <taxon>Rhizophydiales incertae sedis</taxon>
        <taxon>Batrachochytrium</taxon>
    </lineage>
</organism>
<comment type="similarity">
    <text evidence="2">Belongs to the low molecular weight phosphotyrosine protein phosphatase family.</text>
</comment>
<feature type="domain" description="Phosphotyrosine protein phosphatase I" evidence="7">
    <location>
        <begin position="15"/>
        <end position="168"/>
    </location>
</feature>
<dbReference type="InterPro" id="IPR050438">
    <property type="entry name" value="LMW_PTPase"/>
</dbReference>
<sequence length="176" mass="19654">MPPTKPNTKINNKPVSVLFVCLGNICRSPMAEATFKHIVAERKLDAHFSCIDSAGTGPYHIGELPDRRSTDTCHKNGVTVNHKGRQLTLADFEKFDWILCMDDANVSNVKSMMPSGCKTQVQLLGFFDPHKTLSNDGHIIIDPYYGEMDGFQLNFEQCRRATNGFLKHLGMETAAH</sequence>
<name>A0A177W6V8_BATDL</name>
<dbReference type="EMBL" id="DS022300">
    <property type="protein sequence ID" value="OAJ35808.1"/>
    <property type="molecule type" value="Genomic_DNA"/>
</dbReference>
<proteinExistence type="inferred from homology"/>
<protein>
    <recommendedName>
        <fullName evidence="7">Phosphotyrosine protein phosphatase I domain-containing protein</fullName>
    </recommendedName>
</protein>
<evidence type="ECO:0000256" key="4">
    <source>
        <dbReference type="ARBA" id="ARBA00022801"/>
    </source>
</evidence>
<gene>
    <name evidence="8" type="ORF">BDEG_20043</name>
</gene>
<dbReference type="GO" id="GO:0004726">
    <property type="term" value="F:non-membrane spanning protein tyrosine phosphatase activity"/>
    <property type="evidence" value="ECO:0007669"/>
    <property type="project" value="InterPro"/>
</dbReference>
<dbReference type="FunFam" id="3.40.50.2300:FF:000409">
    <property type="entry name" value="Low molecular weight phosphotyrosine protein phosphatase, putative"/>
    <property type="match status" value="1"/>
</dbReference>
<dbReference type="VEuPathDB" id="FungiDB:BDEG_20043"/>
<evidence type="ECO:0000259" key="7">
    <source>
        <dbReference type="SMART" id="SM00226"/>
    </source>
</evidence>
<feature type="active site" evidence="6">
    <location>
        <position position="27"/>
    </location>
</feature>
<dbReference type="Proteomes" id="UP000077115">
    <property type="component" value="Unassembled WGS sequence"/>
</dbReference>
<reference evidence="8 9" key="1">
    <citation type="submission" date="2006-10" db="EMBL/GenBank/DDBJ databases">
        <title>The Genome Sequence of Batrachochytrium dendrobatidis JEL423.</title>
        <authorList>
            <consortium name="The Broad Institute Genome Sequencing Platform"/>
            <person name="Birren B."/>
            <person name="Lander E."/>
            <person name="Galagan J."/>
            <person name="Cuomo C."/>
            <person name="Devon K."/>
            <person name="Jaffe D."/>
            <person name="Butler J."/>
            <person name="Alvarez P."/>
            <person name="Gnerre S."/>
            <person name="Grabherr M."/>
            <person name="Kleber M."/>
            <person name="Mauceli E."/>
            <person name="Brockman W."/>
            <person name="Young S."/>
            <person name="LaButti K."/>
            <person name="Sykes S."/>
            <person name="DeCaprio D."/>
            <person name="Crawford M."/>
            <person name="Koehrsen M."/>
            <person name="Engels R."/>
            <person name="Montgomery P."/>
            <person name="Pearson M."/>
            <person name="Howarth C."/>
            <person name="Larson L."/>
            <person name="White J."/>
            <person name="O'Leary S."/>
            <person name="Kodira C."/>
            <person name="Zeng Q."/>
            <person name="Yandava C."/>
            <person name="Alvarado L."/>
            <person name="Longcore J."/>
            <person name="James T."/>
        </authorList>
    </citation>
    <scope>NUCLEOTIDE SEQUENCE [LARGE SCALE GENOMIC DNA]</scope>
    <source>
        <strain evidence="8 9">JEL423</strain>
    </source>
</reference>
<keyword evidence="4" id="KW-0378">Hydrolase</keyword>
<dbReference type="SUPFAM" id="SSF52788">
    <property type="entry name" value="Phosphotyrosine protein phosphatases I"/>
    <property type="match status" value="1"/>
</dbReference>
<dbReference type="PANTHER" id="PTHR11717">
    <property type="entry name" value="LOW MOLECULAR WEIGHT PROTEIN TYROSINE PHOSPHATASE"/>
    <property type="match status" value="1"/>
</dbReference>
<dbReference type="OrthoDB" id="3388at2759"/>
<evidence type="ECO:0000256" key="6">
    <source>
        <dbReference type="PIRSR" id="PIRSR617867-1"/>
    </source>
</evidence>
<feature type="active site" description="Proton donor" evidence="6">
    <location>
        <position position="142"/>
    </location>
</feature>
<dbReference type="PANTHER" id="PTHR11717:SF7">
    <property type="entry name" value="LOW MOLECULAR WEIGHT PHOSPHOTYROSINE PROTEIN PHOSPHATASE"/>
    <property type="match status" value="1"/>
</dbReference>
<comment type="subcellular location">
    <subcellularLocation>
        <location evidence="1">Cytoplasm</location>
    </subcellularLocation>
</comment>
<dbReference type="GO" id="GO:0005737">
    <property type="term" value="C:cytoplasm"/>
    <property type="evidence" value="ECO:0007669"/>
    <property type="project" value="UniProtKB-SubCell"/>
</dbReference>
<evidence type="ECO:0000313" key="9">
    <source>
        <dbReference type="Proteomes" id="UP000077115"/>
    </source>
</evidence>
<evidence type="ECO:0000256" key="1">
    <source>
        <dbReference type="ARBA" id="ARBA00004496"/>
    </source>
</evidence>
<dbReference type="InterPro" id="IPR036196">
    <property type="entry name" value="Ptyr_pPase_sf"/>
</dbReference>
<feature type="active site" description="Nucleophile" evidence="6">
    <location>
        <position position="21"/>
    </location>
</feature>
<keyword evidence="5" id="KW-0904">Protein phosphatase</keyword>
<reference evidence="8 9" key="2">
    <citation type="submission" date="2016-05" db="EMBL/GenBank/DDBJ databases">
        <title>Lineage-specific infection strategies underlie the spectrum of fungal disease in amphibians.</title>
        <authorList>
            <person name="Cuomo C.A."/>
            <person name="Farrer R.A."/>
            <person name="James T."/>
            <person name="Longcore J."/>
            <person name="Birren B."/>
        </authorList>
    </citation>
    <scope>NUCLEOTIDE SEQUENCE [LARGE SCALE GENOMIC DNA]</scope>
    <source>
        <strain evidence="8 9">JEL423</strain>
    </source>
</reference>
<evidence type="ECO:0000313" key="8">
    <source>
        <dbReference type="EMBL" id="OAJ35808.1"/>
    </source>
</evidence>
<dbReference type="PRINTS" id="PR00720">
    <property type="entry name" value="MAMMALPTPASE"/>
</dbReference>
<dbReference type="PRINTS" id="PR00719">
    <property type="entry name" value="LMWPTPASE"/>
</dbReference>
<dbReference type="Gene3D" id="3.40.50.2300">
    <property type="match status" value="1"/>
</dbReference>
<dbReference type="SMART" id="SM00226">
    <property type="entry name" value="LMWPc"/>
    <property type="match status" value="1"/>
</dbReference>
<evidence type="ECO:0000256" key="3">
    <source>
        <dbReference type="ARBA" id="ARBA00022490"/>
    </source>
</evidence>